<accession>A0ABQ1BLB7</accession>
<dbReference type="SUPFAM" id="SSF52540">
    <property type="entry name" value="P-loop containing nucleoside triphosphate hydrolases"/>
    <property type="match status" value="1"/>
</dbReference>
<keyword evidence="2" id="KW-0808">Transferase</keyword>
<proteinExistence type="inferred from homology"/>
<evidence type="ECO:0000256" key="2">
    <source>
        <dbReference type="ARBA" id="ARBA00022679"/>
    </source>
</evidence>
<gene>
    <name evidence="4" type="ORF">MKUB_20130</name>
</gene>
<comment type="similarity">
    <text evidence="1">Belongs to the sulfotransferase 1 family.</text>
</comment>
<dbReference type="EMBL" id="BLKU01000003">
    <property type="protein sequence ID" value="GFG64523.1"/>
    <property type="molecule type" value="Genomic_DNA"/>
</dbReference>
<protein>
    <submittedName>
        <fullName evidence="4">Glycolipid sulfotransferase</fullName>
    </submittedName>
</protein>
<evidence type="ECO:0000256" key="1">
    <source>
        <dbReference type="ARBA" id="ARBA00005771"/>
    </source>
</evidence>
<evidence type="ECO:0000259" key="3">
    <source>
        <dbReference type="Pfam" id="PF00685"/>
    </source>
</evidence>
<name>A0ABQ1BLB7_9MYCO</name>
<dbReference type="InterPro" id="IPR027417">
    <property type="entry name" value="P-loop_NTPase"/>
</dbReference>
<feature type="domain" description="Sulfotransferase" evidence="3">
    <location>
        <begin position="25"/>
        <end position="286"/>
    </location>
</feature>
<evidence type="ECO:0000313" key="4">
    <source>
        <dbReference type="EMBL" id="GFG64523.1"/>
    </source>
</evidence>
<sequence>MADRFEYRSWISDNRRWDALALREGDIVISAPSKCGVTWTQRLVSLLIFDGPRLPGPLSIVSPWLDRTVRPIEEVVAGLEAQRHRRFIKTHTPLDGLVLDDRVTYLGVGRDPRDAAMSELAQWDNMNHSTLNRSLEAAGAPRDRSPHEAFRDWLEGPIVPPDRPGFLPPAKHMGSLSNILHHFWTVWSRRHQPNVAMFHYLDLQTDLVGELVRLGHALGYQLSRERAAELAEHARLDEMRAHASALAPEATEGIWRSNEQFFRAGSRGEWRHFFDDAVYRRYYDRINQLAPPDLLAWAHEGRQGCDPAA</sequence>
<dbReference type="Proteomes" id="UP000465306">
    <property type="component" value="Unassembled WGS sequence"/>
</dbReference>
<comment type="caution">
    <text evidence="4">The sequence shown here is derived from an EMBL/GenBank/DDBJ whole genome shotgun (WGS) entry which is preliminary data.</text>
</comment>
<keyword evidence="5" id="KW-1185">Reference proteome</keyword>
<dbReference type="InterPro" id="IPR000863">
    <property type="entry name" value="Sulfotransferase_dom"/>
</dbReference>
<organism evidence="4 5">
    <name type="scientific">Mycobacterium kubicae</name>
    <dbReference type="NCBI Taxonomy" id="120959"/>
    <lineage>
        <taxon>Bacteria</taxon>
        <taxon>Bacillati</taxon>
        <taxon>Actinomycetota</taxon>
        <taxon>Actinomycetes</taxon>
        <taxon>Mycobacteriales</taxon>
        <taxon>Mycobacteriaceae</taxon>
        <taxon>Mycobacterium</taxon>
        <taxon>Mycobacterium simiae complex</taxon>
    </lineage>
</organism>
<dbReference type="Pfam" id="PF00685">
    <property type="entry name" value="Sulfotransfer_1"/>
    <property type="match status" value="1"/>
</dbReference>
<dbReference type="Gene3D" id="3.40.50.300">
    <property type="entry name" value="P-loop containing nucleotide triphosphate hydrolases"/>
    <property type="match status" value="1"/>
</dbReference>
<dbReference type="PANTHER" id="PTHR11783">
    <property type="entry name" value="SULFOTRANSFERASE SULT"/>
    <property type="match status" value="1"/>
</dbReference>
<evidence type="ECO:0000313" key="5">
    <source>
        <dbReference type="Proteomes" id="UP000465306"/>
    </source>
</evidence>
<reference evidence="4 5" key="1">
    <citation type="journal article" date="2019" name="Emerg. Microbes Infect.">
        <title>Comprehensive subspecies identification of 175 nontuberculous mycobacteria species based on 7547 genomic profiles.</title>
        <authorList>
            <person name="Matsumoto Y."/>
            <person name="Kinjo T."/>
            <person name="Motooka D."/>
            <person name="Nabeya D."/>
            <person name="Jung N."/>
            <person name="Uechi K."/>
            <person name="Horii T."/>
            <person name="Iida T."/>
            <person name="Fujita J."/>
            <person name="Nakamura S."/>
        </authorList>
    </citation>
    <scope>NUCLEOTIDE SEQUENCE [LARGE SCALE GENOMIC DNA]</scope>
    <source>
        <strain evidence="4 5">JCM 13573</strain>
    </source>
</reference>